<feature type="coiled-coil region" evidence="1">
    <location>
        <begin position="75"/>
        <end position="102"/>
    </location>
</feature>
<evidence type="ECO:0000256" key="1">
    <source>
        <dbReference type="SAM" id="Coils"/>
    </source>
</evidence>
<name>A0A965ZEU4_9SPHI</name>
<organism evidence="2 3">
    <name type="scientific">Mucilaginibacter agri</name>
    <dbReference type="NCBI Taxonomy" id="2695265"/>
    <lineage>
        <taxon>Bacteria</taxon>
        <taxon>Pseudomonadati</taxon>
        <taxon>Bacteroidota</taxon>
        <taxon>Sphingobacteriia</taxon>
        <taxon>Sphingobacteriales</taxon>
        <taxon>Sphingobacteriaceae</taxon>
        <taxon>Mucilaginibacter</taxon>
    </lineage>
</organism>
<dbReference type="NCBIfam" id="TIGR00741">
    <property type="entry name" value="yfiA"/>
    <property type="match status" value="1"/>
</dbReference>
<keyword evidence="1" id="KW-0175">Coiled coil</keyword>
<dbReference type="SUPFAM" id="SSF69754">
    <property type="entry name" value="Ribosome binding protein Y (YfiA homologue)"/>
    <property type="match status" value="1"/>
</dbReference>
<dbReference type="InterPro" id="IPR036567">
    <property type="entry name" value="RHF-like"/>
</dbReference>
<keyword evidence="3" id="KW-1185">Reference proteome</keyword>
<reference evidence="2" key="2">
    <citation type="submission" date="2020-10" db="EMBL/GenBank/DDBJ databases">
        <title>Mucilaginibacter sp. nov., isolated from soil.</title>
        <authorList>
            <person name="Jeon C.O."/>
        </authorList>
    </citation>
    <scope>NUCLEOTIDE SEQUENCE</scope>
    <source>
        <strain evidence="2">R11</strain>
    </source>
</reference>
<protein>
    <submittedName>
        <fullName evidence="2">Ribosome-associated translation inhibitor RaiA</fullName>
    </submittedName>
</protein>
<dbReference type="Pfam" id="PF02482">
    <property type="entry name" value="Ribosomal_S30AE"/>
    <property type="match status" value="1"/>
</dbReference>
<sequence length="117" mass="13376">MKISVQSIHFNADKKLLDFIQKKVNKLDQFYDKIISGEVYLKLENVEDESNKITEIKCLIPGSQLFVKEKCKSFEEATDLAVESLRRQIERHKQKKAAAAETAAKVVLTATALEDEY</sequence>
<proteinExistence type="predicted"/>
<dbReference type="InterPro" id="IPR003489">
    <property type="entry name" value="RHF/RaiA"/>
</dbReference>
<accession>A0A965ZEU4</accession>
<gene>
    <name evidence="2" type="primary">raiA</name>
    <name evidence="2" type="ORF">GSY63_03295</name>
</gene>
<evidence type="ECO:0000313" key="3">
    <source>
        <dbReference type="Proteomes" id="UP000638732"/>
    </source>
</evidence>
<evidence type="ECO:0000313" key="2">
    <source>
        <dbReference type="EMBL" id="NCD68376.1"/>
    </source>
</evidence>
<dbReference type="CDD" id="cd00552">
    <property type="entry name" value="RaiA"/>
    <property type="match status" value="1"/>
</dbReference>
<dbReference type="Proteomes" id="UP000638732">
    <property type="component" value="Unassembled WGS sequence"/>
</dbReference>
<comment type="caution">
    <text evidence="2">The sequence shown here is derived from an EMBL/GenBank/DDBJ whole genome shotgun (WGS) entry which is preliminary data.</text>
</comment>
<reference evidence="2" key="1">
    <citation type="submission" date="2020-01" db="EMBL/GenBank/DDBJ databases">
        <authorList>
            <person name="Seo Y.L."/>
        </authorList>
    </citation>
    <scope>NUCLEOTIDE SEQUENCE</scope>
    <source>
        <strain evidence="2">R11</strain>
    </source>
</reference>
<dbReference type="EMBL" id="WWEO01000038">
    <property type="protein sequence ID" value="NCD68376.1"/>
    <property type="molecule type" value="Genomic_DNA"/>
</dbReference>
<dbReference type="Gene3D" id="3.30.160.100">
    <property type="entry name" value="Ribosome hibernation promotion factor-like"/>
    <property type="match status" value="1"/>
</dbReference>
<dbReference type="AlphaFoldDB" id="A0A965ZEU4"/>
<dbReference type="RefSeq" id="WP_166584403.1">
    <property type="nucleotide sequence ID" value="NZ_WWEO01000038.1"/>
</dbReference>